<evidence type="ECO:0000313" key="2">
    <source>
        <dbReference type="Proteomes" id="UP000435112"/>
    </source>
</evidence>
<comment type="caution">
    <text evidence="1">The sequence shown here is derived from an EMBL/GenBank/DDBJ whole genome shotgun (WGS) entry which is preliminary data.</text>
</comment>
<protein>
    <submittedName>
        <fullName evidence="1">Uncharacterized protein</fullName>
    </submittedName>
</protein>
<sequence>MIQSSPLSKFAEVTRPLTAPATAAAPVKIFVDAPWPPRVAYLHEYYNPKAIKLLYVHHFGDCGCNDPCKIDTCRNAWINILCTDSRCIWEELSSNHPRESPKVKVMQDAKTCQYAAVATLPFKAGDVGEYLGQLRCIPKYPSSRNCNQGYMLSMHVRMDGA</sequence>
<dbReference type="OrthoDB" id="308383at2759"/>
<reference evidence="1 2" key="1">
    <citation type="submission" date="2018-09" db="EMBL/GenBank/DDBJ databases">
        <title>Genomic investigation of the strawberry pathogen Phytophthora fragariae indicates pathogenicity is determined by transcriptional variation in three key races.</title>
        <authorList>
            <person name="Adams T.M."/>
            <person name="Armitage A.D."/>
            <person name="Sobczyk M.K."/>
            <person name="Bates H.J."/>
            <person name="Dunwell J.M."/>
            <person name="Nellist C.F."/>
            <person name="Harrison R.J."/>
        </authorList>
    </citation>
    <scope>NUCLEOTIDE SEQUENCE [LARGE SCALE GENOMIC DNA]</scope>
    <source>
        <strain evidence="1 2">SCRP324</strain>
    </source>
</reference>
<organism evidence="1 2">
    <name type="scientific">Phytophthora rubi</name>
    <dbReference type="NCBI Taxonomy" id="129364"/>
    <lineage>
        <taxon>Eukaryota</taxon>
        <taxon>Sar</taxon>
        <taxon>Stramenopiles</taxon>
        <taxon>Oomycota</taxon>
        <taxon>Peronosporomycetes</taxon>
        <taxon>Peronosporales</taxon>
        <taxon>Peronosporaceae</taxon>
        <taxon>Phytophthora</taxon>
    </lineage>
</organism>
<dbReference type="AlphaFoldDB" id="A0A6A3NNZ7"/>
<dbReference type="Proteomes" id="UP000435112">
    <property type="component" value="Unassembled WGS sequence"/>
</dbReference>
<proteinExistence type="predicted"/>
<evidence type="ECO:0000313" key="1">
    <source>
        <dbReference type="EMBL" id="KAE9046296.1"/>
    </source>
</evidence>
<name>A0A6A3NNZ7_9STRA</name>
<gene>
    <name evidence="1" type="ORF">PR002_g1732</name>
</gene>
<accession>A0A6A3NNZ7</accession>
<dbReference type="EMBL" id="QXFU01000053">
    <property type="protein sequence ID" value="KAE9046296.1"/>
    <property type="molecule type" value="Genomic_DNA"/>
</dbReference>